<feature type="binding site" evidence="2">
    <location>
        <position position="240"/>
    </location>
    <ligand>
        <name>substrate</name>
    </ligand>
</feature>
<organism evidence="3 4">
    <name type="scientific">Sulfurospirillum diekertiae</name>
    <dbReference type="NCBI Taxonomy" id="1854492"/>
    <lineage>
        <taxon>Bacteria</taxon>
        <taxon>Pseudomonadati</taxon>
        <taxon>Campylobacterota</taxon>
        <taxon>Epsilonproteobacteria</taxon>
        <taxon>Campylobacterales</taxon>
        <taxon>Sulfurospirillaceae</taxon>
        <taxon>Sulfurospirillum</taxon>
    </lineage>
</organism>
<name>A0A1Y0HPM4_9BACT</name>
<dbReference type="OrthoDB" id="9788924at2"/>
<dbReference type="Proteomes" id="UP000196005">
    <property type="component" value="Chromosome"/>
</dbReference>
<dbReference type="Gene3D" id="3.40.50.2000">
    <property type="entry name" value="Glycogen Phosphorylase B"/>
    <property type="match status" value="1"/>
</dbReference>
<dbReference type="EMBL" id="CP021416">
    <property type="protein sequence ID" value="ARU50041.1"/>
    <property type="molecule type" value="Genomic_DNA"/>
</dbReference>
<keyword evidence="4" id="KW-1185">Reference proteome</keyword>
<feature type="active site" description="Proton acceptor" evidence="1">
    <location>
        <position position="17"/>
    </location>
</feature>
<sequence>MKTLIRADSSSTIGLGHIMRDLVLAKSFEGEVFFACQNLEGNIIASIPYEVKILKSNDAEELIALIKALHVKLLVIDHYGIDAHFERSVKEATGVKILSFDDTYQAHHCDILLNHNLSANAARYTNLVPKTCELRCGSVYTLIREEFKLEKEKSCEKIYDVLVAMGGTDASNITLSILKTLPKSLHVSVLTTSANAHLHELQNYTQDKPNIALHVNSNEVAKLLHQSRLAIVTPSVMVHEVLFMEIPFIAIKVASNQDDIFAYLQAQEYTVLEAFNDALLKNEIQRLFQ</sequence>
<evidence type="ECO:0000256" key="1">
    <source>
        <dbReference type="PIRSR" id="PIRSR620023-1"/>
    </source>
</evidence>
<keyword evidence="3" id="KW-0378">Hydrolase</keyword>
<proteinExistence type="predicted"/>
<dbReference type="KEGG" id="suls:Sdiek1_2899"/>
<dbReference type="RefSeq" id="WP_087439705.1">
    <property type="nucleotide sequence ID" value="NZ_CP021416.1"/>
</dbReference>
<dbReference type="Gene3D" id="3.40.50.11190">
    <property type="match status" value="1"/>
</dbReference>
<dbReference type="GO" id="GO:0016787">
    <property type="term" value="F:hydrolase activity"/>
    <property type="evidence" value="ECO:0007669"/>
    <property type="project" value="UniProtKB-KW"/>
</dbReference>
<protein>
    <submittedName>
        <fullName evidence="3">UDP-2,4-diacetamido-2,4, 6-trideoxy-beta-L-altropyranose hydrolase</fullName>
        <ecNumber evidence="3">3.6.1.57</ecNumber>
    </submittedName>
</protein>
<dbReference type="EC" id="3.6.1.57" evidence="3"/>
<accession>A0A1Y0HPM4</accession>
<dbReference type="InterPro" id="IPR020023">
    <property type="entry name" value="PseG"/>
</dbReference>
<reference evidence="4" key="1">
    <citation type="submission" date="2017-05" db="EMBL/GenBank/DDBJ databases">
        <title>Dechlorination kinetics govern the competition between two new strains of the genus Sulfurospirillum.</title>
        <authorList>
            <person name="Buttet G.F."/>
            <person name="Murray A.M."/>
            <person name="Goris T."/>
            <person name="Burion M."/>
            <person name="Lin B."/>
            <person name="Rolle M."/>
            <person name="Maillard J."/>
        </authorList>
    </citation>
    <scope>NUCLEOTIDE SEQUENCE [LARGE SCALE GENOMIC DNA]</scope>
    <source>
        <strain evidence="4">SL2-1</strain>
    </source>
</reference>
<feature type="binding site" evidence="2">
    <location>
        <position position="144"/>
    </location>
    <ligand>
        <name>substrate</name>
    </ligand>
</feature>
<dbReference type="NCBIfam" id="TIGR03590">
    <property type="entry name" value="PseG"/>
    <property type="match status" value="1"/>
</dbReference>
<dbReference type="AlphaFoldDB" id="A0A1Y0HPM4"/>
<evidence type="ECO:0000256" key="2">
    <source>
        <dbReference type="PIRSR" id="PIRSR620023-2"/>
    </source>
</evidence>
<evidence type="ECO:0000313" key="4">
    <source>
        <dbReference type="Proteomes" id="UP000196005"/>
    </source>
</evidence>
<gene>
    <name evidence="3" type="ORF">Sdiek1_2899</name>
</gene>
<evidence type="ECO:0000313" key="3">
    <source>
        <dbReference type="EMBL" id="ARU50041.1"/>
    </source>
</evidence>